<dbReference type="EMBL" id="AP014936">
    <property type="protein sequence ID" value="BAU46916.1"/>
    <property type="molecule type" value="Genomic_DNA"/>
</dbReference>
<proteinExistence type="predicted"/>
<sequence length="103" mass="11547">MADEGGGLVLNEVTLVTLTELAESSGLSTVEIRELVELGAFEPRAEGPEWLFTARSIELARTARRLRADFELSTPGLALVLAYVERIRELERRLHELECQLPR</sequence>
<dbReference type="OrthoDB" id="9799091at2"/>
<dbReference type="KEGG" id="sva:SVA_0334"/>
<protein>
    <submittedName>
        <fullName evidence="2">MerR family transcriptional regulator</fullName>
    </submittedName>
</protein>
<evidence type="ECO:0000313" key="3">
    <source>
        <dbReference type="Proteomes" id="UP000218899"/>
    </source>
</evidence>
<dbReference type="Pfam" id="PF13591">
    <property type="entry name" value="MerR_2"/>
    <property type="match status" value="1"/>
</dbReference>
<gene>
    <name evidence="1" type="ORF">SVA_0329</name>
    <name evidence="2" type="ORF">SVA_0334</name>
</gene>
<dbReference type="Gene3D" id="1.10.1660.10">
    <property type="match status" value="1"/>
</dbReference>
<evidence type="ECO:0000313" key="1">
    <source>
        <dbReference type="EMBL" id="BAU46911.1"/>
    </source>
</evidence>
<keyword evidence="3" id="KW-1185">Reference proteome</keyword>
<dbReference type="Proteomes" id="UP000218899">
    <property type="component" value="Chromosome"/>
</dbReference>
<dbReference type="EMBL" id="AP014936">
    <property type="protein sequence ID" value="BAU46911.1"/>
    <property type="molecule type" value="Genomic_DNA"/>
</dbReference>
<name>A0A1B4V0E5_9GAMM</name>
<dbReference type="AlphaFoldDB" id="A0A1B4V0E5"/>
<dbReference type="RefSeq" id="WP_096457846.1">
    <property type="nucleotide sequence ID" value="NZ_AP014936.1"/>
</dbReference>
<evidence type="ECO:0000313" key="2">
    <source>
        <dbReference type="EMBL" id="BAU46916.1"/>
    </source>
</evidence>
<organism evidence="2 3">
    <name type="scientific">Sulfurifustis variabilis</name>
    <dbReference type="NCBI Taxonomy" id="1675686"/>
    <lineage>
        <taxon>Bacteria</taxon>
        <taxon>Pseudomonadati</taxon>
        <taxon>Pseudomonadota</taxon>
        <taxon>Gammaproteobacteria</taxon>
        <taxon>Acidiferrobacterales</taxon>
        <taxon>Acidiferrobacteraceae</taxon>
        <taxon>Sulfurifustis</taxon>
    </lineage>
</organism>
<dbReference type="KEGG" id="sva:SVA_0329"/>
<accession>A0A1B4V0E5</accession>
<reference evidence="2 3" key="1">
    <citation type="submission" date="2015-08" db="EMBL/GenBank/DDBJ databases">
        <title>Complete genome sequence of Sulfurifustis variabilis.</title>
        <authorList>
            <person name="Miura A."/>
            <person name="Kojima H."/>
            <person name="Fukui M."/>
        </authorList>
    </citation>
    <scope>NUCLEOTIDE SEQUENCE [LARGE SCALE GENOMIC DNA]</scope>
    <source>
        <strain evidence="3">skN76</strain>
        <strain evidence="2">SkN76</strain>
    </source>
</reference>